<protein>
    <submittedName>
        <fullName evidence="1">Uncharacterized protein</fullName>
    </submittedName>
</protein>
<gene>
    <name evidence="1" type="ORF">RF55_23852</name>
</gene>
<evidence type="ECO:0000313" key="1">
    <source>
        <dbReference type="EMBL" id="KMQ82191.1"/>
    </source>
</evidence>
<feature type="non-terminal residue" evidence="1">
    <location>
        <position position="1"/>
    </location>
</feature>
<dbReference type="PaxDb" id="67767-A0A0J7JWD8"/>
<accession>A0A0J7JWD8</accession>
<dbReference type="EMBL" id="LBMM01027464">
    <property type="protein sequence ID" value="KMQ82191.1"/>
    <property type="molecule type" value="Genomic_DNA"/>
</dbReference>
<dbReference type="AlphaFoldDB" id="A0A0J7JWD8"/>
<evidence type="ECO:0000313" key="2">
    <source>
        <dbReference type="Proteomes" id="UP000036403"/>
    </source>
</evidence>
<proteinExistence type="predicted"/>
<name>A0A0J7JWD8_LASNI</name>
<sequence length="137" mass="15493">NPLGYSTRSREIRQRSDDWKAHDVAPVGSSRMRADEVRFAFLILRRRGCCSRRSLFLFPKFANGSCEILFNFALVSVSYVPGYGVACHTRQNPPQGGILGYRFSSTSLAKTRLQDGREDVSSQQNIYRVRRTEIGVG</sequence>
<reference evidence="1 2" key="1">
    <citation type="submission" date="2015-04" db="EMBL/GenBank/DDBJ databases">
        <title>Lasius niger genome sequencing.</title>
        <authorList>
            <person name="Konorov E.A."/>
            <person name="Nikitin M.A."/>
            <person name="Kirill M.V."/>
            <person name="Chang P."/>
        </authorList>
    </citation>
    <scope>NUCLEOTIDE SEQUENCE [LARGE SCALE GENOMIC DNA]</scope>
    <source>
        <tissue evidence="1">Whole</tissue>
    </source>
</reference>
<dbReference type="Proteomes" id="UP000036403">
    <property type="component" value="Unassembled WGS sequence"/>
</dbReference>
<keyword evidence="2" id="KW-1185">Reference proteome</keyword>
<organism evidence="1 2">
    <name type="scientific">Lasius niger</name>
    <name type="common">Black garden ant</name>
    <dbReference type="NCBI Taxonomy" id="67767"/>
    <lineage>
        <taxon>Eukaryota</taxon>
        <taxon>Metazoa</taxon>
        <taxon>Ecdysozoa</taxon>
        <taxon>Arthropoda</taxon>
        <taxon>Hexapoda</taxon>
        <taxon>Insecta</taxon>
        <taxon>Pterygota</taxon>
        <taxon>Neoptera</taxon>
        <taxon>Endopterygota</taxon>
        <taxon>Hymenoptera</taxon>
        <taxon>Apocrita</taxon>
        <taxon>Aculeata</taxon>
        <taxon>Formicoidea</taxon>
        <taxon>Formicidae</taxon>
        <taxon>Formicinae</taxon>
        <taxon>Lasius</taxon>
        <taxon>Lasius</taxon>
    </lineage>
</organism>
<comment type="caution">
    <text evidence="1">The sequence shown here is derived from an EMBL/GenBank/DDBJ whole genome shotgun (WGS) entry which is preliminary data.</text>
</comment>